<evidence type="ECO:0000256" key="3">
    <source>
        <dbReference type="SAM" id="SignalP"/>
    </source>
</evidence>
<gene>
    <name evidence="4" type="ORF">PV10_08351</name>
</gene>
<reference evidence="4 5" key="1">
    <citation type="submission" date="2015-01" db="EMBL/GenBank/DDBJ databases">
        <title>The Genome Sequence of Exophiala mesophila CBS40295.</title>
        <authorList>
            <consortium name="The Broad Institute Genomics Platform"/>
            <person name="Cuomo C."/>
            <person name="de Hoog S."/>
            <person name="Gorbushina A."/>
            <person name="Stielow B."/>
            <person name="Teixiera M."/>
            <person name="Abouelleil A."/>
            <person name="Chapman S.B."/>
            <person name="Priest M."/>
            <person name="Young S.K."/>
            <person name="Wortman J."/>
            <person name="Nusbaum C."/>
            <person name="Birren B."/>
        </authorList>
    </citation>
    <scope>NUCLEOTIDE SEQUENCE [LARGE SCALE GENOMIC DNA]</scope>
    <source>
        <strain evidence="4 5">CBS 40295</strain>
    </source>
</reference>
<feature type="chain" id="PRO_5002237871" description="RlpA-like protein double-psi beta-barrel domain-containing protein" evidence="3">
    <location>
        <begin position="21"/>
        <end position="230"/>
    </location>
</feature>
<keyword evidence="1 3" id="KW-0732">Signal</keyword>
<dbReference type="AlphaFoldDB" id="A0A0D1ZPH8"/>
<evidence type="ECO:0000256" key="2">
    <source>
        <dbReference type="SAM" id="MobiDB-lite"/>
    </source>
</evidence>
<dbReference type="Gene3D" id="2.40.40.10">
    <property type="entry name" value="RlpA-like domain"/>
    <property type="match status" value="1"/>
</dbReference>
<name>A0A0D1ZPH8_EXOME</name>
<feature type="signal peptide" evidence="3">
    <location>
        <begin position="1"/>
        <end position="20"/>
    </location>
</feature>
<dbReference type="OrthoDB" id="623670at2759"/>
<feature type="compositionally biased region" description="Pro residues" evidence="2">
    <location>
        <begin position="87"/>
        <end position="103"/>
    </location>
</feature>
<protein>
    <recommendedName>
        <fullName evidence="6">RlpA-like protein double-psi beta-barrel domain-containing protein</fullName>
    </recommendedName>
</protein>
<dbReference type="Proteomes" id="UP000054302">
    <property type="component" value="Unassembled WGS sequence"/>
</dbReference>
<proteinExistence type="predicted"/>
<dbReference type="PANTHER" id="PTHR31836:SF28">
    <property type="entry name" value="SRCR DOMAIN-CONTAINING PROTEIN-RELATED"/>
    <property type="match status" value="1"/>
</dbReference>
<dbReference type="GeneID" id="27326196"/>
<dbReference type="RefSeq" id="XP_016220267.1">
    <property type="nucleotide sequence ID" value="XM_016373356.1"/>
</dbReference>
<dbReference type="VEuPathDB" id="FungiDB:PV10_08351"/>
<evidence type="ECO:0000313" key="4">
    <source>
        <dbReference type="EMBL" id="KIV88693.1"/>
    </source>
</evidence>
<accession>A0A0D1ZPH8</accession>
<dbReference type="OMA" id="WETVTDI"/>
<organism evidence="4 5">
    <name type="scientific">Exophiala mesophila</name>
    <name type="common">Black yeast-like fungus</name>
    <dbReference type="NCBI Taxonomy" id="212818"/>
    <lineage>
        <taxon>Eukaryota</taxon>
        <taxon>Fungi</taxon>
        <taxon>Dikarya</taxon>
        <taxon>Ascomycota</taxon>
        <taxon>Pezizomycotina</taxon>
        <taxon>Eurotiomycetes</taxon>
        <taxon>Chaetothyriomycetidae</taxon>
        <taxon>Chaetothyriales</taxon>
        <taxon>Herpotrichiellaceae</taxon>
        <taxon>Exophiala</taxon>
    </lineage>
</organism>
<evidence type="ECO:0008006" key="6">
    <source>
        <dbReference type="Google" id="ProtNLM"/>
    </source>
</evidence>
<sequence>MIAFNNILLAASLLTCHVMAGPLAVKRDVKTFYETEYITVTVTETVTVGAGAALVTPPPDPATSFASGAAAFHEESSVVSSDASEAPPAPPAPTDAVEPPPAVPKTVSVQPKDTPGSSSASCEGTGNLCAGDVTHWDGGLGACGWNVNTDSEYAIALPHGLMGTQSNGNPYCGRTVTLVNPVSGTTVTATVGDKCMGCEGRAIDCTNALFNAITDGKGDGRMAGIQWYFS</sequence>
<keyword evidence="5" id="KW-1185">Reference proteome</keyword>
<dbReference type="HOGENOM" id="CLU_052701_0_0_1"/>
<dbReference type="PANTHER" id="PTHR31836">
    <property type="match status" value="1"/>
</dbReference>
<dbReference type="CDD" id="cd22191">
    <property type="entry name" value="DPBB_RlpA_EXP_N-like"/>
    <property type="match status" value="1"/>
</dbReference>
<feature type="region of interest" description="Disordered" evidence="2">
    <location>
        <begin position="76"/>
        <end position="123"/>
    </location>
</feature>
<dbReference type="InterPro" id="IPR036908">
    <property type="entry name" value="RlpA-like_sf"/>
</dbReference>
<dbReference type="STRING" id="212818.A0A0D1ZPH8"/>
<dbReference type="SUPFAM" id="SSF50685">
    <property type="entry name" value="Barwin-like endoglucanases"/>
    <property type="match status" value="1"/>
</dbReference>
<feature type="compositionally biased region" description="Polar residues" evidence="2">
    <location>
        <begin position="107"/>
        <end position="123"/>
    </location>
</feature>
<dbReference type="InterPro" id="IPR051477">
    <property type="entry name" value="Expansin_CellWall"/>
</dbReference>
<evidence type="ECO:0000256" key="1">
    <source>
        <dbReference type="ARBA" id="ARBA00022729"/>
    </source>
</evidence>
<dbReference type="EMBL" id="KN847525">
    <property type="protein sequence ID" value="KIV88693.1"/>
    <property type="molecule type" value="Genomic_DNA"/>
</dbReference>
<evidence type="ECO:0000313" key="5">
    <source>
        <dbReference type="Proteomes" id="UP000054302"/>
    </source>
</evidence>
<feature type="compositionally biased region" description="Low complexity" evidence="2">
    <location>
        <begin position="77"/>
        <end position="86"/>
    </location>
</feature>